<feature type="disulfide bond" evidence="7">
    <location>
        <begin position="185"/>
        <end position="228"/>
    </location>
</feature>
<reference evidence="12" key="2">
    <citation type="submission" date="2025-08" db="UniProtKB">
        <authorList>
            <consortium name="Ensembl"/>
        </authorList>
    </citation>
    <scope>IDENTIFICATION</scope>
    <source>
        <strain evidence="12">Brown Norway</strain>
    </source>
</reference>
<evidence type="ECO:0000256" key="9">
    <source>
        <dbReference type="RuleBase" id="RU361236"/>
    </source>
</evidence>
<dbReference type="PaxDb" id="10116-ENSRNOP00000022559"/>
<evidence type="ECO:0000256" key="10">
    <source>
        <dbReference type="SAM" id="MobiDB-lite"/>
    </source>
</evidence>
<dbReference type="GO" id="GO:0005509">
    <property type="term" value="F:calcium ion binding"/>
    <property type="evidence" value="ECO:0000318"/>
    <property type="project" value="GO_Central"/>
</dbReference>
<dbReference type="CDD" id="cd00125">
    <property type="entry name" value="PLA2c"/>
    <property type="match status" value="1"/>
</dbReference>
<feature type="disulfide bond" evidence="7">
    <location>
        <begin position="213"/>
        <end position="226"/>
    </location>
</feature>
<comment type="similarity">
    <text evidence="2 8">Belongs to the phospholipase A2 family.</text>
</comment>
<dbReference type="InterPro" id="IPR036444">
    <property type="entry name" value="PLipase_A2_dom_sf"/>
</dbReference>
<keyword evidence="13" id="KW-1185">Reference proteome</keyword>
<keyword evidence="3 9" id="KW-0964">Secreted</keyword>
<dbReference type="GO" id="GO:0016042">
    <property type="term" value="P:lipid catabolic process"/>
    <property type="evidence" value="ECO:0007669"/>
    <property type="project" value="InterPro"/>
</dbReference>
<evidence type="ECO:0000256" key="1">
    <source>
        <dbReference type="ARBA" id="ARBA00004613"/>
    </source>
</evidence>
<evidence type="ECO:0000313" key="13">
    <source>
        <dbReference type="Proteomes" id="UP000002494"/>
    </source>
</evidence>
<dbReference type="InterPro" id="IPR001211">
    <property type="entry name" value="PLA2"/>
</dbReference>
<dbReference type="EC" id="3.1.1.4" evidence="9"/>
<evidence type="ECO:0000259" key="11">
    <source>
        <dbReference type="SMART" id="SM00085"/>
    </source>
</evidence>
<evidence type="ECO:0000256" key="4">
    <source>
        <dbReference type="ARBA" id="ARBA00023157"/>
    </source>
</evidence>
<dbReference type="InterPro" id="IPR033113">
    <property type="entry name" value="PLA2_histidine"/>
</dbReference>
<feature type="region of interest" description="Disordered" evidence="10">
    <location>
        <begin position="91"/>
        <end position="111"/>
    </location>
</feature>
<reference evidence="12" key="3">
    <citation type="submission" date="2025-09" db="UniProtKB">
        <authorList>
            <consortium name="Ensembl"/>
        </authorList>
    </citation>
    <scope>IDENTIFICATION</scope>
    <source>
        <strain evidence="12">Brown Norway</strain>
    </source>
</reference>
<dbReference type="InterPro" id="IPR016090">
    <property type="entry name" value="PLA2-like_dom"/>
</dbReference>
<dbReference type="eggNOG" id="KOG4087">
    <property type="taxonomic scope" value="Eukaryota"/>
</dbReference>
<dbReference type="RGD" id="1597305">
    <property type="gene designation" value="Pla2g2f"/>
</dbReference>
<dbReference type="Bgee" id="ENSRNOG00000016798">
    <property type="expression patterns" value="Expressed in thymus and 10 other cell types or tissues"/>
</dbReference>
<dbReference type="SMART" id="SM00085">
    <property type="entry name" value="PA2c"/>
    <property type="match status" value="1"/>
</dbReference>
<dbReference type="GO" id="GO:0046471">
    <property type="term" value="P:phosphatidylglycerol metabolic process"/>
    <property type="evidence" value="ECO:0000318"/>
    <property type="project" value="GO_Central"/>
</dbReference>
<comment type="subcellular location">
    <subcellularLocation>
        <location evidence="1 9">Secreted</location>
    </subcellularLocation>
</comment>
<dbReference type="CTD" id="64600"/>
<dbReference type="Pfam" id="PF00068">
    <property type="entry name" value="Phospholip_A2_1"/>
    <property type="match status" value="1"/>
</dbReference>
<keyword evidence="9" id="KW-0378">Hydrolase</keyword>
<dbReference type="Reactome" id="R-RNO-1482839">
    <property type="pathway name" value="Acyl chain remodelling of PE"/>
</dbReference>
<dbReference type="GO" id="GO:0036152">
    <property type="term" value="P:phosphatidylethanolamine acyl-chain remodeling"/>
    <property type="evidence" value="ECO:0000266"/>
    <property type="project" value="RGD"/>
</dbReference>
<dbReference type="AlphaFoldDB" id="D3ZLB5"/>
<dbReference type="GO" id="GO:0050482">
    <property type="term" value="P:arachidonate secretion"/>
    <property type="evidence" value="ECO:0007669"/>
    <property type="project" value="InterPro"/>
</dbReference>
<feature type="binding site" evidence="6">
    <location>
        <position position="183"/>
    </location>
    <ligand>
        <name>Ca(2+)</name>
        <dbReference type="ChEBI" id="CHEBI:29108"/>
    </ligand>
</feature>
<proteinExistence type="inferred from homology"/>
<feature type="disulfide bond" evidence="7">
    <location>
        <begin position="184"/>
        <end position="260"/>
    </location>
</feature>
<feature type="active site" evidence="5">
    <location>
        <position position="182"/>
    </location>
</feature>
<keyword evidence="6" id="KW-0479">Metal-binding</keyword>
<evidence type="ECO:0000256" key="3">
    <source>
        <dbReference type="ARBA" id="ARBA00022525"/>
    </source>
</evidence>
<feature type="disulfide bond" evidence="7">
    <location>
        <begin position="178"/>
        <end position="235"/>
    </location>
</feature>
<dbReference type="HOGENOM" id="CLU_090683_2_0_1"/>
<keyword evidence="9" id="KW-0443">Lipid metabolism</keyword>
<dbReference type="Reactome" id="R-RNO-1482801">
    <property type="pathway name" value="Acyl chain remodelling of PS"/>
</dbReference>
<feature type="binding site" evidence="6">
    <location>
        <position position="162"/>
    </location>
    <ligand>
        <name>Ca(2+)</name>
        <dbReference type="ChEBI" id="CHEBI:29108"/>
    </ligand>
</feature>
<reference evidence="12" key="1">
    <citation type="submission" date="2024-01" db="EMBL/GenBank/DDBJ databases">
        <title>GRCr8: a new rat reference genome assembly contstructed from accurate long reads and long range scaffolding.</title>
        <authorList>
            <person name="Doris P.A."/>
            <person name="Kalbfleisch T."/>
            <person name="Li K."/>
            <person name="Howe K."/>
            <person name="Wood J."/>
        </authorList>
    </citation>
    <scope>NUCLEOTIDE SEQUENCE [LARGE SCALE GENOMIC DNA]</scope>
    <source>
        <strain evidence="12">Brown Norway</strain>
    </source>
</reference>
<dbReference type="GO" id="GO:0047498">
    <property type="term" value="F:calcium-dependent phospholipase A2 activity"/>
    <property type="evidence" value="ECO:0000266"/>
    <property type="project" value="RGD"/>
</dbReference>
<feature type="disulfide bond" evidence="7">
    <location>
        <begin position="161"/>
        <end position="253"/>
    </location>
</feature>
<dbReference type="GO" id="GO:0005576">
    <property type="term" value="C:extracellular region"/>
    <property type="evidence" value="ECO:0007669"/>
    <property type="project" value="UniProtKB-SubCell"/>
</dbReference>
<dbReference type="OrthoDB" id="10069378at2759"/>
<dbReference type="OMA" id="ECDKNVV"/>
<dbReference type="Reactome" id="R-RNO-1482788">
    <property type="pathway name" value="Acyl chain remodelling of PC"/>
</dbReference>
<dbReference type="Gene3D" id="1.20.90.10">
    <property type="entry name" value="Phospholipase A2 domain"/>
    <property type="match status" value="1"/>
</dbReference>
<evidence type="ECO:0000256" key="8">
    <source>
        <dbReference type="RuleBase" id="RU003654"/>
    </source>
</evidence>
<dbReference type="GeneTree" id="ENSGT00940000161819"/>
<dbReference type="Proteomes" id="UP000002494">
    <property type="component" value="Chromosome 5"/>
</dbReference>
<dbReference type="Ensembl" id="ENSRNOT00000022559.7">
    <property type="protein sequence ID" value="ENSRNOP00000022559.6"/>
    <property type="gene ID" value="ENSRNOG00000016798.7"/>
</dbReference>
<evidence type="ECO:0000256" key="2">
    <source>
        <dbReference type="ARBA" id="ARBA00007056"/>
    </source>
</evidence>
<dbReference type="SMR" id="D3ZLB5"/>
<dbReference type="GO" id="GO:0004623">
    <property type="term" value="F:phospholipase A2 activity"/>
    <property type="evidence" value="ECO:0000266"/>
    <property type="project" value="RGD"/>
</dbReference>
<evidence type="ECO:0000313" key="14">
    <source>
        <dbReference type="RGD" id="1597305"/>
    </source>
</evidence>
<dbReference type="GO" id="GO:0036150">
    <property type="term" value="P:phosphatidylserine acyl-chain remodeling"/>
    <property type="evidence" value="ECO:0000266"/>
    <property type="project" value="RGD"/>
</dbReference>
<dbReference type="STRING" id="10116.ENSRNOP00000022559"/>
<evidence type="ECO:0000256" key="6">
    <source>
        <dbReference type="PIRSR" id="PIRSR601211-2"/>
    </source>
</evidence>
<evidence type="ECO:0000256" key="7">
    <source>
        <dbReference type="PIRSR" id="PIRSR601211-3"/>
    </source>
</evidence>
<gene>
    <name evidence="12 14" type="primary">Pla2g2f</name>
</gene>
<dbReference type="KEGG" id="rno:690388"/>
<sequence length="283" mass="31651">MDPDPCAFWELSPLSLVFGRESNLMRSLQGRASPQHYSASVRDSVKLGPALQRLLGISRISQALCRWPHKIQDMADGAQANPKGFRKKVLVKRSTGQKDPRLRASPSKTSRSSLGMKKFFAIAVLAGSVVTTAHSSLFNLKSMVEAITHRNSILSFVGYGCYCGLGGRGHPMDEMDWCCHAHDCCYQKLFDQGCRPYVDHYDHRIENDTEIVCTELNETECDKQTCDCDKNLTLCLKDHPYSEKYRGYLNVYCHGPTPNCSIYDPYPEEVTCGHGLSTNPVST</sequence>
<dbReference type="GO" id="GO:0036151">
    <property type="term" value="P:phosphatidylcholine acyl-chain remodeling"/>
    <property type="evidence" value="ECO:0000266"/>
    <property type="project" value="RGD"/>
</dbReference>
<dbReference type="AGR" id="RGD:1597305"/>
<dbReference type="PRINTS" id="PR00389">
    <property type="entry name" value="PHPHLIPASEA2"/>
</dbReference>
<feature type="disulfide bond" evidence="7">
    <location>
        <begin position="163"/>
        <end position="179"/>
    </location>
</feature>
<feature type="disulfide bond" evidence="7">
    <location>
        <begin position="194"/>
        <end position="221"/>
    </location>
</feature>
<dbReference type="FunCoup" id="D3ZLB5">
    <property type="interactions" value="233"/>
</dbReference>
<dbReference type="SUPFAM" id="SSF48619">
    <property type="entry name" value="Phospholipase A2, PLA2"/>
    <property type="match status" value="1"/>
</dbReference>
<dbReference type="Reactome" id="R-RNO-1482922">
    <property type="pathway name" value="Acyl chain remodelling of PI"/>
</dbReference>
<keyword evidence="4 7" id="KW-1015">Disulfide bond</keyword>
<dbReference type="PROSITE" id="PS00118">
    <property type="entry name" value="PA2_HIS"/>
    <property type="match status" value="1"/>
</dbReference>
<feature type="domain" description="Phospholipase A2-like central" evidence="11">
    <location>
        <begin position="136"/>
        <end position="254"/>
    </location>
</feature>
<organism evidence="12 13">
    <name type="scientific">Rattus norvegicus</name>
    <name type="common">Rat</name>
    <dbReference type="NCBI Taxonomy" id="10116"/>
    <lineage>
        <taxon>Eukaryota</taxon>
        <taxon>Metazoa</taxon>
        <taxon>Chordata</taxon>
        <taxon>Craniata</taxon>
        <taxon>Vertebrata</taxon>
        <taxon>Euteleostomi</taxon>
        <taxon>Mammalia</taxon>
        <taxon>Eutheria</taxon>
        <taxon>Euarchontoglires</taxon>
        <taxon>Glires</taxon>
        <taxon>Rodentia</taxon>
        <taxon>Myomorpha</taxon>
        <taxon>Muroidea</taxon>
        <taxon>Muridae</taxon>
        <taxon>Murinae</taxon>
        <taxon>Rattus</taxon>
    </lineage>
</organism>
<comment type="cofactor">
    <cofactor evidence="6">
        <name>Ca(2+)</name>
        <dbReference type="ChEBI" id="CHEBI:29108"/>
    </cofactor>
    <text evidence="6">Binds 1 Ca(2+) ion per subunit.</text>
</comment>
<keyword evidence="6 9" id="KW-0106">Calcium</keyword>
<dbReference type="GO" id="GO:0036148">
    <property type="term" value="P:phosphatidylglycerol acyl-chain remodeling"/>
    <property type="evidence" value="ECO:0000266"/>
    <property type="project" value="RGD"/>
</dbReference>
<feature type="binding site" evidence="6">
    <location>
        <position position="166"/>
    </location>
    <ligand>
        <name>Ca(2+)</name>
        <dbReference type="ChEBI" id="CHEBI:29108"/>
    </ligand>
</feature>
<feature type="binding site" evidence="6">
    <location>
        <position position="164"/>
    </location>
    <ligand>
        <name>Ca(2+)</name>
        <dbReference type="ChEBI" id="CHEBI:29108"/>
    </ligand>
</feature>
<comment type="catalytic activity">
    <reaction evidence="9">
        <text>a 1,2-diacyl-sn-glycero-3-phosphocholine + H2O = a 1-acyl-sn-glycero-3-phosphocholine + a fatty acid + H(+)</text>
        <dbReference type="Rhea" id="RHEA:15801"/>
        <dbReference type="ChEBI" id="CHEBI:15377"/>
        <dbReference type="ChEBI" id="CHEBI:15378"/>
        <dbReference type="ChEBI" id="CHEBI:28868"/>
        <dbReference type="ChEBI" id="CHEBI:57643"/>
        <dbReference type="ChEBI" id="CHEBI:58168"/>
        <dbReference type="EC" id="3.1.1.4"/>
    </reaction>
</comment>
<name>D3ZLB5_RAT</name>
<dbReference type="GO" id="GO:0006644">
    <property type="term" value="P:phospholipid metabolic process"/>
    <property type="evidence" value="ECO:0000266"/>
    <property type="project" value="RGD"/>
</dbReference>
<evidence type="ECO:0000256" key="5">
    <source>
        <dbReference type="PIRSR" id="PIRSR601211-1"/>
    </source>
</evidence>
<dbReference type="GO" id="GO:0046470">
    <property type="term" value="P:phosphatidylcholine metabolic process"/>
    <property type="evidence" value="ECO:0000318"/>
    <property type="project" value="GO_Central"/>
</dbReference>
<feature type="active site" evidence="5">
    <location>
        <position position="229"/>
    </location>
</feature>
<dbReference type="GO" id="GO:0019369">
    <property type="term" value="P:arachidonate metabolic process"/>
    <property type="evidence" value="ECO:0000266"/>
    <property type="project" value="RGD"/>
</dbReference>
<dbReference type="PANTHER" id="PTHR11716:SF8">
    <property type="entry name" value="GROUP IIF SECRETORY PHOSPHOLIPASE A2"/>
    <property type="match status" value="1"/>
</dbReference>
<protein>
    <recommendedName>
        <fullName evidence="9">Phospholipase A2</fullName>
        <ecNumber evidence="9">3.1.1.4</ecNumber>
    </recommendedName>
</protein>
<dbReference type="GO" id="GO:0005543">
    <property type="term" value="F:phospholipid binding"/>
    <property type="evidence" value="ECO:0000318"/>
    <property type="project" value="GO_Central"/>
</dbReference>
<dbReference type="Reactome" id="R-RNO-1482925">
    <property type="pathway name" value="Acyl chain remodelling of PG"/>
</dbReference>
<dbReference type="UCSC" id="RGD:1597305">
    <property type="organism name" value="rat"/>
</dbReference>
<dbReference type="GO" id="GO:0042130">
    <property type="term" value="P:negative regulation of T cell proliferation"/>
    <property type="evidence" value="ECO:0000266"/>
    <property type="project" value="RGD"/>
</dbReference>
<accession>D3ZLB5</accession>
<dbReference type="PANTHER" id="PTHR11716">
    <property type="entry name" value="PHOSPHOLIPASE A2 FAMILY MEMBER"/>
    <property type="match status" value="1"/>
</dbReference>
<evidence type="ECO:0000313" key="12">
    <source>
        <dbReference type="Ensembl" id="ENSRNOP00000022559.6"/>
    </source>
</evidence>
<dbReference type="Reactome" id="R-RNO-1483166">
    <property type="pathway name" value="Synthesis of PA"/>
</dbReference>